<dbReference type="InterPro" id="IPR017853">
    <property type="entry name" value="GH"/>
</dbReference>
<evidence type="ECO:0000313" key="2">
    <source>
        <dbReference type="Proteomes" id="UP000002384"/>
    </source>
</evidence>
<accession>B7KAN2</accession>
<dbReference type="OrthoDB" id="7783360at2"/>
<dbReference type="SUPFAM" id="SSF51445">
    <property type="entry name" value="(Trans)glycosidases"/>
    <property type="match status" value="1"/>
</dbReference>
<gene>
    <name evidence="1" type="ordered locus">PCC7424_0236</name>
</gene>
<dbReference type="KEGG" id="cyc:PCC7424_0236"/>
<dbReference type="eggNOG" id="COG1028">
    <property type="taxonomic scope" value="Bacteria"/>
</dbReference>
<organism evidence="1 2">
    <name type="scientific">Gloeothece citriformis (strain PCC 7424)</name>
    <name type="common">Cyanothece sp. (strain PCC 7424)</name>
    <dbReference type="NCBI Taxonomy" id="65393"/>
    <lineage>
        <taxon>Bacteria</taxon>
        <taxon>Bacillati</taxon>
        <taxon>Cyanobacteriota</taxon>
        <taxon>Cyanophyceae</taxon>
        <taxon>Oscillatoriophycideae</taxon>
        <taxon>Chroococcales</taxon>
        <taxon>Aphanothecaceae</taxon>
        <taxon>Gloeothece</taxon>
        <taxon>Gloeothece citriformis</taxon>
    </lineage>
</organism>
<proteinExistence type="predicted"/>
<reference evidence="2" key="1">
    <citation type="journal article" date="2011" name="MBio">
        <title>Novel metabolic attributes of the genus Cyanothece, comprising a group of unicellular nitrogen-fixing Cyanobacteria.</title>
        <authorList>
            <person name="Bandyopadhyay A."/>
            <person name="Elvitigala T."/>
            <person name="Welsh E."/>
            <person name="Stockel J."/>
            <person name="Liberton M."/>
            <person name="Min H."/>
            <person name="Sherman L.A."/>
            <person name="Pakrasi H.B."/>
        </authorList>
    </citation>
    <scope>NUCLEOTIDE SEQUENCE [LARGE SCALE GENOMIC DNA]</scope>
    <source>
        <strain evidence="2">PCC 7424</strain>
    </source>
</reference>
<dbReference type="HOGENOM" id="CLU_018941_1_0_3"/>
<evidence type="ECO:0000313" key="1">
    <source>
        <dbReference type="EMBL" id="ACK68704.1"/>
    </source>
</evidence>
<dbReference type="Proteomes" id="UP000002384">
    <property type="component" value="Chromosome"/>
</dbReference>
<keyword evidence="2" id="KW-1185">Reference proteome</keyword>
<dbReference type="AlphaFoldDB" id="B7KAN2"/>
<name>B7KAN2_GLOC7</name>
<dbReference type="STRING" id="65393.PCC7424_0236"/>
<sequence length="555" mass="63122">MFSLEWIRKKLPLFLTIVIISSFLYLELVKNLHNTNSLTISESPKSVEIGTNLNGIADWSTQLPFIDGFKSSRPWITQTKGKWNTNETEQLNLDENGWVKSLPSAGSQQEYTWVGTLLYRGIEGRYPGGKYVVLYEGEGTIEYDYDAKKDEAASTLGRDVIDVTPSKAGIWLKITETDPNKTGNYIRNIHVVLQSYEQTYKTAFFNPTFLEKIRPFTTLRFMDWMDTNNSKQSQWSDRPTPERSTWAKIGVPVEIMVELANRLNANAWFCMPHQATDDYVKNFATYVRDHLKPELKIYVEYSNEVWNPQFKQFHWVEEHAGSLNRAQAYGKRATEIANIWDDVFGNQKERVIGVMAGQTPNPRVLQQAMQLADDSIDAMAIAAYVGGYIGKPDHEKELESWTKDPDGGLNKLFEEINNGGVLTKGQPGGALPQGWSNLDQLQELSQQYNVPLISYEGGQHLVGRKKVKNNKAINALFIQANRDPRMGEVYEKLLNQWFELVGGTLFMNFSDISKPNQHGSWGALEYVDQETSPKYQALLEKTRLSSTSPTLPKTN</sequence>
<dbReference type="EMBL" id="CP001291">
    <property type="protein sequence ID" value="ACK68704.1"/>
    <property type="molecule type" value="Genomic_DNA"/>
</dbReference>
<protein>
    <submittedName>
        <fullName evidence="1">Cellulose-binding domain-containing protein</fullName>
    </submittedName>
</protein>